<sequence length="372" mass="37838">MSAGNLTLTNNSAAVGGSGTAFATELTDGDFIVATVGGITYTLPVKSVESATSLTLISNYPGPTQSGVAWSAVPRAAQNQITAALVAQTTEALRGLNSDKQNWQAVFSDSGDITVILPDGSSFTGPSWKKISDLLADIDTVALQQIADQVAEDAQQVATDLQDVDTKAVQVSGDATTASQAATNATAANTAAQQAKTDAVAANTAAQQAKTDAQAAAASVNPDNLLQKANNLSELVATASTARANLSVYSTTETDNKVAAVSNKISYALISAGTVGVNTRTVFTNPFGVNVPVVVEAEIQIGGVWSRTGWAFNSSTANAYGVNASYVEGTGIVLQTAVSYLWAGSNVSGGGHGVTTSGTSAPCRIHVWKVTA</sequence>
<gene>
    <name evidence="1" type="ORF">SAMN05216286_2768</name>
</gene>
<protein>
    <recommendedName>
        <fullName evidence="3">Tail fiber protein</fullName>
    </recommendedName>
</protein>
<evidence type="ECO:0000313" key="1">
    <source>
        <dbReference type="EMBL" id="SFC57643.1"/>
    </source>
</evidence>
<proteinExistence type="predicted"/>
<dbReference type="RefSeq" id="WP_244256238.1">
    <property type="nucleotide sequence ID" value="NZ_CP014007.2"/>
</dbReference>
<evidence type="ECO:0008006" key="3">
    <source>
        <dbReference type="Google" id="ProtNLM"/>
    </source>
</evidence>
<dbReference type="AlphaFoldDB" id="A0AA94H4C3"/>
<dbReference type="Proteomes" id="UP000182314">
    <property type="component" value="Unassembled WGS sequence"/>
</dbReference>
<dbReference type="EMBL" id="FOKO01000003">
    <property type="protein sequence ID" value="SFC57643.1"/>
    <property type="molecule type" value="Genomic_DNA"/>
</dbReference>
<evidence type="ECO:0000313" key="2">
    <source>
        <dbReference type="Proteomes" id="UP000182314"/>
    </source>
</evidence>
<comment type="caution">
    <text evidence="1">The sequence shown here is derived from an EMBL/GenBank/DDBJ whole genome shotgun (WGS) entry which is preliminary data.</text>
</comment>
<organism evidence="1 2">
    <name type="scientific">Kosakonia oryzae</name>
    <dbReference type="NCBI Taxonomy" id="497725"/>
    <lineage>
        <taxon>Bacteria</taxon>
        <taxon>Pseudomonadati</taxon>
        <taxon>Pseudomonadota</taxon>
        <taxon>Gammaproteobacteria</taxon>
        <taxon>Enterobacterales</taxon>
        <taxon>Enterobacteriaceae</taxon>
        <taxon>Kosakonia</taxon>
    </lineage>
</organism>
<reference evidence="1 2" key="1">
    <citation type="submission" date="2016-10" db="EMBL/GenBank/DDBJ databases">
        <authorList>
            <person name="Varghese N."/>
            <person name="Submissions S."/>
        </authorList>
    </citation>
    <scope>NUCLEOTIDE SEQUENCE [LARGE SCALE GENOMIC DNA]</scope>
    <source>
        <strain evidence="1 2">CGMCC 1.7012</strain>
    </source>
</reference>
<accession>A0AA94H4C3</accession>
<name>A0AA94H4C3_9ENTR</name>